<dbReference type="EnsemblMetazoa" id="SSS_4263s_mrna">
    <property type="protein sequence ID" value="KAF7490213.1"/>
    <property type="gene ID" value="SSS_4263"/>
</dbReference>
<evidence type="ECO:0000313" key="2">
    <source>
        <dbReference type="EMBL" id="KAF7490213.1"/>
    </source>
</evidence>
<proteinExistence type="predicted"/>
<gene>
    <name evidence="2" type="ORF">SSS_4263</name>
</gene>
<feature type="compositionally biased region" description="Low complexity" evidence="1">
    <location>
        <begin position="559"/>
        <end position="574"/>
    </location>
</feature>
<feature type="region of interest" description="Disordered" evidence="1">
    <location>
        <begin position="206"/>
        <end position="229"/>
    </location>
</feature>
<feature type="compositionally biased region" description="Polar residues" evidence="1">
    <location>
        <begin position="707"/>
        <end position="738"/>
    </location>
</feature>
<feature type="region of interest" description="Disordered" evidence="1">
    <location>
        <begin position="553"/>
        <end position="581"/>
    </location>
</feature>
<dbReference type="AlphaFoldDB" id="A0A834VDX7"/>
<reference evidence="4" key="1">
    <citation type="journal article" date="2020" name="PLoS Negl. Trop. Dis.">
        <title>High-quality nuclear genome for Sarcoptes scabiei-A critical resource for a neglected parasite.</title>
        <authorList>
            <person name="Korhonen P.K."/>
            <person name="Gasser R.B."/>
            <person name="Ma G."/>
            <person name="Wang T."/>
            <person name="Stroehlein A.J."/>
            <person name="Young N.D."/>
            <person name="Ang C.S."/>
            <person name="Fernando D.D."/>
            <person name="Lu H.C."/>
            <person name="Taylor S."/>
            <person name="Reynolds S.L."/>
            <person name="Mofiz E."/>
            <person name="Najaraj S.H."/>
            <person name="Gowda H."/>
            <person name="Madugundu A."/>
            <person name="Renuse S."/>
            <person name="Holt D."/>
            <person name="Pandey A."/>
            <person name="Papenfuss A.T."/>
            <person name="Fischer K."/>
        </authorList>
    </citation>
    <scope>NUCLEOTIDE SEQUENCE [LARGE SCALE GENOMIC DNA]</scope>
</reference>
<feature type="compositionally biased region" description="Acidic residues" evidence="1">
    <location>
        <begin position="465"/>
        <end position="479"/>
    </location>
</feature>
<reference evidence="3" key="3">
    <citation type="submission" date="2022-06" db="UniProtKB">
        <authorList>
            <consortium name="EnsemblMetazoa"/>
        </authorList>
    </citation>
    <scope>IDENTIFICATION</scope>
</reference>
<reference evidence="2" key="2">
    <citation type="submission" date="2020-01" db="EMBL/GenBank/DDBJ databases">
        <authorList>
            <person name="Korhonen P.K.K."/>
            <person name="Guangxu M.G."/>
            <person name="Wang T.W."/>
            <person name="Stroehlein A.J.S."/>
            <person name="Young N.D."/>
            <person name="Ang C.-S.A."/>
            <person name="Fernando D.W.F."/>
            <person name="Lu H.L."/>
            <person name="Taylor S.T."/>
            <person name="Ehtesham M.E.M."/>
            <person name="Najaraj S.H.N."/>
            <person name="Harsha G.H.G."/>
            <person name="Madugundu A.M."/>
            <person name="Renuse S.R."/>
            <person name="Holt D.H."/>
            <person name="Pandey A.P."/>
            <person name="Papenfuss A.P."/>
            <person name="Gasser R.B.G."/>
            <person name="Fischer K.F."/>
        </authorList>
    </citation>
    <scope>NUCLEOTIDE SEQUENCE</scope>
    <source>
        <strain evidence="2">SSS_KF_BRIS2020</strain>
    </source>
</reference>
<evidence type="ECO:0000313" key="4">
    <source>
        <dbReference type="Proteomes" id="UP000070412"/>
    </source>
</evidence>
<dbReference type="OrthoDB" id="6514948at2759"/>
<dbReference type="Proteomes" id="UP000070412">
    <property type="component" value="Unassembled WGS sequence"/>
</dbReference>
<feature type="region of interest" description="Disordered" evidence="1">
    <location>
        <begin position="660"/>
        <end position="740"/>
    </location>
</feature>
<feature type="region of interest" description="Disordered" evidence="1">
    <location>
        <begin position="460"/>
        <end position="508"/>
    </location>
</feature>
<feature type="compositionally biased region" description="Low complexity" evidence="1">
    <location>
        <begin position="673"/>
        <end position="694"/>
    </location>
</feature>
<evidence type="ECO:0000256" key="1">
    <source>
        <dbReference type="SAM" id="MobiDB-lite"/>
    </source>
</evidence>
<organism evidence="2">
    <name type="scientific">Sarcoptes scabiei</name>
    <name type="common">Itch mite</name>
    <name type="synonym">Acarus scabiei</name>
    <dbReference type="NCBI Taxonomy" id="52283"/>
    <lineage>
        <taxon>Eukaryota</taxon>
        <taxon>Metazoa</taxon>
        <taxon>Ecdysozoa</taxon>
        <taxon>Arthropoda</taxon>
        <taxon>Chelicerata</taxon>
        <taxon>Arachnida</taxon>
        <taxon>Acari</taxon>
        <taxon>Acariformes</taxon>
        <taxon>Sarcoptiformes</taxon>
        <taxon>Astigmata</taxon>
        <taxon>Psoroptidia</taxon>
        <taxon>Sarcoptoidea</taxon>
        <taxon>Sarcoptidae</taxon>
        <taxon>Sarcoptinae</taxon>
        <taxon>Sarcoptes</taxon>
    </lineage>
</organism>
<feature type="region of interest" description="Disordered" evidence="1">
    <location>
        <begin position="615"/>
        <end position="646"/>
    </location>
</feature>
<feature type="compositionally biased region" description="Basic and acidic residues" evidence="1">
    <location>
        <begin position="493"/>
        <end position="504"/>
    </location>
</feature>
<accession>A0A834VDX7</accession>
<sequence length="755" mass="85789">MRFEYLIHFLFLCLSRFDISNFQKGNFLIVSIVSLASILIQSNETIELRPIATFDYLRARSKRNDSKTLLWLKNFKTNLSDSENQHFQPDHQYHHYHKRLSSSAAAFFLDRNRFNSFGRLRRRSSNRRMLFSFNQLLLSLVAPRLMRYQFDLMMHSVFSELFRKILVPAIRGGGGSAGGIGGSPLGTGSDSILSLSNLLRNRGIQNSINSNSKPKSSSQSSLSSTSSSSSSIASKADLERLLDNAQKLITLQTLIRDSQMNANKANRIPGEFSTPTSAIAITTTTTTIAPVAVTSKINSENDLKILNFKNSLDDNNSNHNGDADHSQQSIKNILSMDSKTIDPTKPIQVAISSKDFIEFLSNKWKLFQQLEKNGKNNQIFANNNSHNNKNEHSISSSIYKYPDGIDRNINNNLHHHQYSANKFLINQNSPKFNPIFHITKANSSWIDSKYFHNGYRTGGDHSTNNDDDGDGDGDYDDNNDGDRDGGGDDDEDHQNNQDRNEIINERNNYQIDAMETLLPLPRPKFNGFDLNNHHHNRPTNKNRFDQINEFRINSFDRGNNNNNNNNNNNANNSNDNDDEFEDHDYRSIFEDNFQKFSKFYRKNFANVQTFSTTTSSLNYHSNDYNKNNYNDDDDDDDGDDEVPNYGNQLLLINHGKQNHHIKVDPKEKSPNQSPESIPISLSTPSSSPFSSSSSNFFDENERFDSMRSISTDSSQKNDNQSGNEIDSITESSKNSNNEDIVERANRWNSVLSNLS</sequence>
<keyword evidence="4" id="KW-1185">Reference proteome</keyword>
<protein>
    <submittedName>
        <fullName evidence="2 3">Uncharacterized protein</fullName>
    </submittedName>
</protein>
<feature type="compositionally biased region" description="Acidic residues" evidence="1">
    <location>
        <begin position="630"/>
        <end position="642"/>
    </location>
</feature>
<dbReference type="EMBL" id="WVUK01000062">
    <property type="protein sequence ID" value="KAF7490213.1"/>
    <property type="molecule type" value="Genomic_DNA"/>
</dbReference>
<name>A0A834VDX7_SARSC</name>
<evidence type="ECO:0000313" key="3">
    <source>
        <dbReference type="EnsemblMetazoa" id="KAF7490213.1"/>
    </source>
</evidence>